<feature type="domain" description="G-patch" evidence="18">
    <location>
        <begin position="25"/>
        <end position="79"/>
    </location>
</feature>
<evidence type="ECO:0000256" key="6">
    <source>
        <dbReference type="ARBA" id="ARBA00022516"/>
    </source>
</evidence>
<dbReference type="CDD" id="cd07987">
    <property type="entry name" value="LPLAT_MGAT-like"/>
    <property type="match status" value="1"/>
</dbReference>
<evidence type="ECO:0000256" key="2">
    <source>
        <dbReference type="ARBA" id="ARBA00004771"/>
    </source>
</evidence>
<evidence type="ECO:0000256" key="10">
    <source>
        <dbReference type="ARBA" id="ARBA00022824"/>
    </source>
</evidence>
<keyword evidence="12" id="KW-0443">Lipid metabolism</keyword>
<dbReference type="Pfam" id="PF03982">
    <property type="entry name" value="DAGAT"/>
    <property type="match status" value="1"/>
</dbReference>
<evidence type="ECO:0000256" key="12">
    <source>
        <dbReference type="ARBA" id="ARBA00023098"/>
    </source>
</evidence>
<keyword evidence="7" id="KW-0808">Transferase</keyword>
<evidence type="ECO:0000256" key="7">
    <source>
        <dbReference type="ARBA" id="ARBA00022679"/>
    </source>
</evidence>
<keyword evidence="8 17" id="KW-0812">Transmembrane</keyword>
<evidence type="ECO:0000256" key="14">
    <source>
        <dbReference type="ARBA" id="ARBA00023315"/>
    </source>
</evidence>
<dbReference type="InterPro" id="IPR007130">
    <property type="entry name" value="DAGAT"/>
</dbReference>
<gene>
    <name evidence="19" type="ORF">CFD26_100084</name>
</gene>
<dbReference type="AlphaFoldDB" id="A0A3R7IZX9"/>
<keyword evidence="11 17" id="KW-1133">Transmembrane helix</keyword>
<dbReference type="PROSITE" id="PS50174">
    <property type="entry name" value="G_PATCH"/>
    <property type="match status" value="1"/>
</dbReference>
<dbReference type="GO" id="GO:0004144">
    <property type="term" value="F:diacylglycerol O-acyltransferase activity"/>
    <property type="evidence" value="ECO:0007669"/>
    <property type="project" value="UniProtKB-EC"/>
</dbReference>
<comment type="catalytic activity">
    <reaction evidence="15">
        <text>an acyl-CoA + a 1,2-diacyl-sn-glycerol = a triacyl-sn-glycerol + CoA</text>
        <dbReference type="Rhea" id="RHEA:10868"/>
        <dbReference type="ChEBI" id="CHEBI:17815"/>
        <dbReference type="ChEBI" id="CHEBI:57287"/>
        <dbReference type="ChEBI" id="CHEBI:58342"/>
        <dbReference type="ChEBI" id="CHEBI:64615"/>
        <dbReference type="EC" id="2.3.1.20"/>
    </reaction>
</comment>
<evidence type="ECO:0000259" key="18">
    <source>
        <dbReference type="PROSITE" id="PS50174"/>
    </source>
</evidence>
<sequence length="657" mass="74131">MGLAAPRKKTKISHDPNNTSWSRSTDGFGHRILKAQGWTPGSFLGARNATHSDLFTTASASHIRVVLKDDTLGLGARPKRDLLDEPTGLDAFKGLLGRLNGKSDTQLEAEQQKRDDAKLARYAAKKWQTVRFISGGLLVQEKDNTRASRASQDLRVDSQQKPSSHENENGMCKMEPTDSDSQQAGCATIKEEKKKKKKKETDMSTKKSREKKQEKRHKKRKISDREDPDAEAADKSSTKLLLAVAKNDVIASNGPSTSRERQPMGRRIFRSRHIEQKKRALMDDKSLNEPRMIILSQGQAIQNREGMHPGVGKFRGIRWAPLNIGLERRMQTFVVLCHTLTIAIFLTFFFFACAIPVFWPLLLPYLVYISLFSSSATSGTLSGRSDFMRSLPIWSLYASYFPACLHRSEALLPTRKYIFGYHPHGIISHGAFAAFATDALGFSRLFPGITNTLLTLDSNFRIPFYREYALAMGLASVSRESCENLLSKGGADGEGMGRAITIVIGGARESLDALPHTLRLVLKCRKGFIKLAIRTGADLVPVLAFGENDLYEQVRSDQHPIIYKFQMLIKHTMGFTIPLFHARGVFNYDVGLMPYRRPLNIVVGRPIQVVQQRDRDKIDETYIDNLHDKYIQELRRLWEQYKDVFAKDRISEIEIIA</sequence>
<feature type="region of interest" description="Disordered" evidence="16">
    <location>
        <begin position="1"/>
        <end position="25"/>
    </location>
</feature>
<evidence type="ECO:0000256" key="4">
    <source>
        <dbReference type="ARBA" id="ARBA00005420"/>
    </source>
</evidence>
<dbReference type="PANTHER" id="PTHR12317:SF0">
    <property type="entry name" value="ACYLTRANSFERASE"/>
    <property type="match status" value="1"/>
</dbReference>
<dbReference type="GO" id="GO:0003676">
    <property type="term" value="F:nucleic acid binding"/>
    <property type="evidence" value="ECO:0007669"/>
    <property type="project" value="InterPro"/>
</dbReference>
<comment type="pathway">
    <text evidence="3">Lipid metabolism.</text>
</comment>
<keyword evidence="9" id="KW-0319">Glycerol metabolism</keyword>
<reference evidence="19 20" key="1">
    <citation type="submission" date="2018-08" db="EMBL/GenBank/DDBJ databases">
        <title>Draft genome sequences of two Aspergillus turcosus clinical strains isolated from bronchoalveolar lavage fluid: one azole-susceptible and the other azole-resistant.</title>
        <authorList>
            <person name="Parent-Michaud M."/>
            <person name="Dufresne P.J."/>
            <person name="Fournier E."/>
            <person name="Martineau C."/>
            <person name="Moreira S."/>
            <person name="Perkins V."/>
            <person name="De Repentigny L."/>
            <person name="Dufresne S.F."/>
        </authorList>
    </citation>
    <scope>NUCLEOTIDE SEQUENCE [LARGE SCALE GENOMIC DNA]</scope>
    <source>
        <strain evidence="19">HMR AF 1038</strain>
    </source>
</reference>
<evidence type="ECO:0000256" key="1">
    <source>
        <dbReference type="ARBA" id="ARBA00004477"/>
    </source>
</evidence>
<evidence type="ECO:0000256" key="16">
    <source>
        <dbReference type="SAM" id="MobiDB-lite"/>
    </source>
</evidence>
<evidence type="ECO:0000256" key="11">
    <source>
        <dbReference type="ARBA" id="ARBA00022989"/>
    </source>
</evidence>
<dbReference type="GO" id="GO:0019432">
    <property type="term" value="P:triglyceride biosynthetic process"/>
    <property type="evidence" value="ECO:0007669"/>
    <property type="project" value="TreeGrafter"/>
</dbReference>
<feature type="compositionally biased region" description="Basic residues" evidence="16">
    <location>
        <begin position="1"/>
        <end position="11"/>
    </location>
</feature>
<feature type="region of interest" description="Disordered" evidence="16">
    <location>
        <begin position="143"/>
        <end position="236"/>
    </location>
</feature>
<feature type="compositionally biased region" description="Basic and acidic residues" evidence="16">
    <location>
        <begin position="143"/>
        <end position="168"/>
    </location>
</feature>
<dbReference type="Proteomes" id="UP000215289">
    <property type="component" value="Unassembled WGS sequence"/>
</dbReference>
<keyword evidence="13 17" id="KW-0472">Membrane</keyword>
<keyword evidence="10" id="KW-0256">Endoplasmic reticulum</keyword>
<evidence type="ECO:0000313" key="20">
    <source>
        <dbReference type="Proteomes" id="UP000215289"/>
    </source>
</evidence>
<keyword evidence="6" id="KW-0444">Lipid biosynthesis</keyword>
<evidence type="ECO:0000256" key="9">
    <source>
        <dbReference type="ARBA" id="ARBA00022798"/>
    </source>
</evidence>
<keyword evidence="20" id="KW-1185">Reference proteome</keyword>
<evidence type="ECO:0000256" key="15">
    <source>
        <dbReference type="ARBA" id="ARBA00048109"/>
    </source>
</evidence>
<evidence type="ECO:0000256" key="3">
    <source>
        <dbReference type="ARBA" id="ARBA00005189"/>
    </source>
</evidence>
<evidence type="ECO:0000313" key="19">
    <source>
        <dbReference type="EMBL" id="RLL93470.1"/>
    </source>
</evidence>
<dbReference type="PANTHER" id="PTHR12317">
    <property type="entry name" value="DIACYLGLYCEROL O-ACYLTRANSFERASE"/>
    <property type="match status" value="1"/>
</dbReference>
<dbReference type="GO" id="GO:0005789">
    <property type="term" value="C:endoplasmic reticulum membrane"/>
    <property type="evidence" value="ECO:0007669"/>
    <property type="project" value="UniProtKB-SubCell"/>
</dbReference>
<dbReference type="OrthoDB" id="264532at2759"/>
<dbReference type="STRING" id="1245748.A0A3R7IZX9"/>
<name>A0A3R7IZX9_9EURO</name>
<dbReference type="InterPro" id="IPR000467">
    <property type="entry name" value="G_patch_dom"/>
</dbReference>
<accession>A0A3R7IZX9</accession>
<feature type="compositionally biased region" description="Polar residues" evidence="16">
    <location>
        <begin position="15"/>
        <end position="25"/>
    </location>
</feature>
<comment type="similarity">
    <text evidence="4">Belongs to the diacylglycerol acyltransferase family.</text>
</comment>
<evidence type="ECO:0000256" key="17">
    <source>
        <dbReference type="SAM" id="Phobius"/>
    </source>
</evidence>
<dbReference type="EC" id="2.3.1.20" evidence="5"/>
<comment type="pathway">
    <text evidence="2">Glycerolipid metabolism; triacylglycerol biosynthesis.</text>
</comment>
<feature type="transmembrane region" description="Helical" evidence="17">
    <location>
        <begin position="333"/>
        <end position="359"/>
    </location>
</feature>
<organism evidence="19 20">
    <name type="scientific">Aspergillus turcosus</name>
    <dbReference type="NCBI Taxonomy" id="1245748"/>
    <lineage>
        <taxon>Eukaryota</taxon>
        <taxon>Fungi</taxon>
        <taxon>Dikarya</taxon>
        <taxon>Ascomycota</taxon>
        <taxon>Pezizomycotina</taxon>
        <taxon>Eurotiomycetes</taxon>
        <taxon>Eurotiomycetidae</taxon>
        <taxon>Eurotiales</taxon>
        <taxon>Aspergillaceae</taxon>
        <taxon>Aspergillus</taxon>
        <taxon>Aspergillus subgen. Fumigati</taxon>
    </lineage>
</organism>
<feature type="transmembrane region" description="Helical" evidence="17">
    <location>
        <begin position="365"/>
        <end position="383"/>
    </location>
</feature>
<evidence type="ECO:0000256" key="13">
    <source>
        <dbReference type="ARBA" id="ARBA00023136"/>
    </source>
</evidence>
<feature type="compositionally biased region" description="Basic and acidic residues" evidence="16">
    <location>
        <begin position="199"/>
        <end position="213"/>
    </location>
</feature>
<proteinExistence type="inferred from homology"/>
<comment type="caution">
    <text evidence="19">The sequence shown here is derived from an EMBL/GenBank/DDBJ whole genome shotgun (WGS) entry which is preliminary data.</text>
</comment>
<evidence type="ECO:0000256" key="5">
    <source>
        <dbReference type="ARBA" id="ARBA00013244"/>
    </source>
</evidence>
<protein>
    <recommendedName>
        <fullName evidence="5">diacylglycerol O-acyltransferase</fullName>
        <ecNumber evidence="5">2.3.1.20</ecNumber>
    </recommendedName>
</protein>
<evidence type="ECO:0000256" key="8">
    <source>
        <dbReference type="ARBA" id="ARBA00022692"/>
    </source>
</evidence>
<comment type="subcellular location">
    <subcellularLocation>
        <location evidence="1">Endoplasmic reticulum membrane</location>
        <topology evidence="1">Multi-pass membrane protein</topology>
    </subcellularLocation>
</comment>
<dbReference type="GO" id="GO:0006071">
    <property type="term" value="P:glycerol metabolic process"/>
    <property type="evidence" value="ECO:0007669"/>
    <property type="project" value="UniProtKB-KW"/>
</dbReference>
<dbReference type="EMBL" id="NIDN02000306">
    <property type="protein sequence ID" value="RLL93470.1"/>
    <property type="molecule type" value="Genomic_DNA"/>
</dbReference>
<keyword evidence="14" id="KW-0012">Acyltransferase</keyword>